<feature type="compositionally biased region" description="Low complexity" evidence="1">
    <location>
        <begin position="275"/>
        <end position="291"/>
    </location>
</feature>
<dbReference type="AlphaFoldDB" id="A0A6A6T3R0"/>
<feature type="compositionally biased region" description="Low complexity" evidence="1">
    <location>
        <begin position="241"/>
        <end position="254"/>
    </location>
</feature>
<feature type="compositionally biased region" description="Low complexity" evidence="1">
    <location>
        <begin position="92"/>
        <end position="103"/>
    </location>
</feature>
<keyword evidence="3" id="KW-1185">Reference proteome</keyword>
<feature type="region of interest" description="Disordered" evidence="1">
    <location>
        <begin position="228"/>
        <end position="367"/>
    </location>
</feature>
<feature type="region of interest" description="Disordered" evidence="1">
    <location>
        <begin position="59"/>
        <end position="117"/>
    </location>
</feature>
<dbReference type="Proteomes" id="UP000799324">
    <property type="component" value="Unassembled WGS sequence"/>
</dbReference>
<evidence type="ECO:0000256" key="1">
    <source>
        <dbReference type="SAM" id="MobiDB-lite"/>
    </source>
</evidence>
<sequence>MAGFIQNILWNSVEGFVEAGKRSAGGYAGDALIKAGDLIENSGRSVGNGIERTVSGYGSKITGQTYQPSGKALPSTARKPAVKRSNSTPAPTTSSKTLGGSKTPLGTNKYPGGKAAGAAQKQLTNGVGGAQKQLTNGVGGAQKQLTNGVGGAQKQLTNGLGGAKSTAGGVTGAGKGVTGGVVGGANKSLGNLGGAAKSTTGGLTNAGKGVTGGLVGGANRTVGNLGGTANGAVNSGRKALPKANAPSASASKGPNLGSGAADKPSNPLPKAYNPAGGSSYSNTANSSSYANPYPTEKKTAVKPGQSKPFKAPGVGGAGAEEEKPYPGTNTLPGQGGKTPVNARKQRYRPAERMKGTAEHGKVQHFTV</sequence>
<organism evidence="2 3">
    <name type="scientific">Lophiostoma macrostomum CBS 122681</name>
    <dbReference type="NCBI Taxonomy" id="1314788"/>
    <lineage>
        <taxon>Eukaryota</taxon>
        <taxon>Fungi</taxon>
        <taxon>Dikarya</taxon>
        <taxon>Ascomycota</taxon>
        <taxon>Pezizomycotina</taxon>
        <taxon>Dothideomycetes</taxon>
        <taxon>Pleosporomycetidae</taxon>
        <taxon>Pleosporales</taxon>
        <taxon>Lophiostomataceae</taxon>
        <taxon>Lophiostoma</taxon>
    </lineage>
</organism>
<feature type="compositionally biased region" description="Basic and acidic residues" evidence="1">
    <location>
        <begin position="348"/>
        <end position="361"/>
    </location>
</feature>
<accession>A0A6A6T3R0</accession>
<gene>
    <name evidence="2" type="ORF">K491DRAFT_680534</name>
</gene>
<dbReference type="OrthoDB" id="3945698at2759"/>
<proteinExistence type="predicted"/>
<protein>
    <submittedName>
        <fullName evidence="2">Uncharacterized protein</fullName>
    </submittedName>
</protein>
<dbReference type="EMBL" id="MU004381">
    <property type="protein sequence ID" value="KAF2653448.1"/>
    <property type="molecule type" value="Genomic_DNA"/>
</dbReference>
<name>A0A6A6T3R0_9PLEO</name>
<reference evidence="2" key="1">
    <citation type="journal article" date="2020" name="Stud. Mycol.">
        <title>101 Dothideomycetes genomes: a test case for predicting lifestyles and emergence of pathogens.</title>
        <authorList>
            <person name="Haridas S."/>
            <person name="Albert R."/>
            <person name="Binder M."/>
            <person name="Bloem J."/>
            <person name="Labutti K."/>
            <person name="Salamov A."/>
            <person name="Andreopoulos B."/>
            <person name="Baker S."/>
            <person name="Barry K."/>
            <person name="Bills G."/>
            <person name="Bluhm B."/>
            <person name="Cannon C."/>
            <person name="Castanera R."/>
            <person name="Culley D."/>
            <person name="Daum C."/>
            <person name="Ezra D."/>
            <person name="Gonzalez J."/>
            <person name="Henrissat B."/>
            <person name="Kuo A."/>
            <person name="Liang C."/>
            <person name="Lipzen A."/>
            <person name="Lutzoni F."/>
            <person name="Magnuson J."/>
            <person name="Mondo S."/>
            <person name="Nolan M."/>
            <person name="Ohm R."/>
            <person name="Pangilinan J."/>
            <person name="Park H.-J."/>
            <person name="Ramirez L."/>
            <person name="Alfaro M."/>
            <person name="Sun H."/>
            <person name="Tritt A."/>
            <person name="Yoshinaga Y."/>
            <person name="Zwiers L.-H."/>
            <person name="Turgeon B."/>
            <person name="Goodwin S."/>
            <person name="Spatafora J."/>
            <person name="Crous P."/>
            <person name="Grigoriev I."/>
        </authorList>
    </citation>
    <scope>NUCLEOTIDE SEQUENCE</scope>
    <source>
        <strain evidence="2">CBS 122681</strain>
    </source>
</reference>
<evidence type="ECO:0000313" key="3">
    <source>
        <dbReference type="Proteomes" id="UP000799324"/>
    </source>
</evidence>
<evidence type="ECO:0000313" key="2">
    <source>
        <dbReference type="EMBL" id="KAF2653448.1"/>
    </source>
</evidence>